<dbReference type="SUPFAM" id="SSF53927">
    <property type="entry name" value="Cytidine deaminase-like"/>
    <property type="match status" value="1"/>
</dbReference>
<feature type="transmembrane region" description="Helical" evidence="1">
    <location>
        <begin position="25"/>
        <end position="47"/>
    </location>
</feature>
<dbReference type="InterPro" id="IPR016193">
    <property type="entry name" value="Cytidine_deaminase-like"/>
</dbReference>
<keyword evidence="1" id="KW-1133">Transmembrane helix</keyword>
<gene>
    <name evidence="2" type="ORF">DYB37_003063</name>
</gene>
<dbReference type="InterPro" id="IPR032723">
    <property type="entry name" value="Deaminase_LmjF365940"/>
</dbReference>
<comment type="caution">
    <text evidence="2">The sequence shown here is derived from an EMBL/GenBank/DDBJ whole genome shotgun (WGS) entry which is preliminary data.</text>
</comment>
<dbReference type="Pfam" id="PF14421">
    <property type="entry name" value="LmjF365940-deam"/>
    <property type="match status" value="2"/>
</dbReference>
<dbReference type="EMBL" id="QUTH01002993">
    <property type="protein sequence ID" value="RHZ22480.1"/>
    <property type="molecule type" value="Genomic_DNA"/>
</dbReference>
<dbReference type="Gene3D" id="3.40.140.10">
    <property type="entry name" value="Cytidine Deaminase, domain 2"/>
    <property type="match status" value="1"/>
</dbReference>
<dbReference type="AlphaFoldDB" id="A0A3R7F2T1"/>
<accession>A0A3R7F2T1</accession>
<organism evidence="2 3">
    <name type="scientific">Aphanomyces astaci</name>
    <name type="common">Crayfish plague agent</name>
    <dbReference type="NCBI Taxonomy" id="112090"/>
    <lineage>
        <taxon>Eukaryota</taxon>
        <taxon>Sar</taxon>
        <taxon>Stramenopiles</taxon>
        <taxon>Oomycota</taxon>
        <taxon>Saprolegniomycetes</taxon>
        <taxon>Saprolegniales</taxon>
        <taxon>Verrucalvaceae</taxon>
        <taxon>Aphanomyces</taxon>
    </lineage>
</organism>
<dbReference type="Proteomes" id="UP000285430">
    <property type="component" value="Unassembled WGS sequence"/>
</dbReference>
<keyword evidence="1" id="KW-0472">Membrane</keyword>
<evidence type="ECO:0000313" key="2">
    <source>
        <dbReference type="EMBL" id="RHZ22480.1"/>
    </source>
</evidence>
<keyword evidence="1" id="KW-0812">Transmembrane</keyword>
<proteinExistence type="predicted"/>
<evidence type="ECO:0000256" key="1">
    <source>
        <dbReference type="SAM" id="Phobius"/>
    </source>
</evidence>
<feature type="transmembrane region" description="Helical" evidence="1">
    <location>
        <begin position="104"/>
        <end position="124"/>
    </location>
</feature>
<dbReference type="GO" id="GO:0003824">
    <property type="term" value="F:catalytic activity"/>
    <property type="evidence" value="ECO:0007669"/>
    <property type="project" value="InterPro"/>
</dbReference>
<sequence>MQAQQLDTGDVHASIVLDTEGSPTLILTAMFVFVLLWLGSCVGLFFWKRHLASLRSDDEDDEGATSTNLAPLLPPTRPLIDTTASSFKLSGTPTYKRIKSLDTFRGMTIFLMIFVNYGGGGSVWSARLFPLPKCVYQIDILIFVGEHLGEVGQFWLRKSRKPVLAVLLVEKRTSSGDVQVVVHRGMNCEVSMPTGSLCAERNAIGSALANDPTLLRQSLKMIAVLSVSLHPLKLAPPPSTEKDLNPLAPCGACNEWLLKIAEANPSFKIVTFDSIDCDSVYIHQLL</sequence>
<protein>
    <submittedName>
        <fullName evidence="2">Uncharacterized protein</fullName>
    </submittedName>
</protein>
<reference evidence="2 3" key="1">
    <citation type="submission" date="2018-08" db="EMBL/GenBank/DDBJ databases">
        <title>Aphanomyces genome sequencing and annotation.</title>
        <authorList>
            <person name="Minardi D."/>
            <person name="Oidtmann B."/>
            <person name="Van Der Giezen M."/>
            <person name="Studholme D.J."/>
        </authorList>
    </citation>
    <scope>NUCLEOTIDE SEQUENCE [LARGE SCALE GENOMIC DNA]</scope>
    <source>
        <strain evidence="2 3">Da</strain>
    </source>
</reference>
<dbReference type="CDD" id="cd01283">
    <property type="entry name" value="cytidine_deaminase"/>
    <property type="match status" value="1"/>
</dbReference>
<name>A0A3R7F2T1_APHAT</name>
<dbReference type="VEuPathDB" id="FungiDB:H257_12795"/>
<evidence type="ECO:0000313" key="3">
    <source>
        <dbReference type="Proteomes" id="UP000285430"/>
    </source>
</evidence>